<dbReference type="InterPro" id="IPR005104">
    <property type="entry name" value="WHTH_HrcA_DNA-bd"/>
</dbReference>
<dbReference type="InterPro" id="IPR029016">
    <property type="entry name" value="GAF-like_dom_sf"/>
</dbReference>
<evidence type="ECO:0000256" key="6">
    <source>
        <dbReference type="SAM" id="Coils"/>
    </source>
</evidence>
<dbReference type="PANTHER" id="PTHR34824:SF1">
    <property type="entry name" value="HEAT-INDUCIBLE TRANSCRIPTION REPRESSOR HRCA"/>
    <property type="match status" value="1"/>
</dbReference>
<keyword evidence="3 5" id="KW-0346">Stress response</keyword>
<feature type="domain" description="Heat-inducible transcription repressor HrcA C-terminal" evidence="7">
    <location>
        <begin position="118"/>
        <end position="337"/>
    </location>
</feature>
<comment type="caution">
    <text evidence="9">The sequence shown here is derived from an EMBL/GenBank/DDBJ whole genome shotgun (WGS) entry which is preliminary data.</text>
</comment>
<protein>
    <recommendedName>
        <fullName evidence="5">Heat-inducible transcription repressor HrcA</fullName>
    </recommendedName>
</protein>
<comment type="function">
    <text evidence="5">Negative regulator of class I heat shock genes (grpE-dnaK-dnaJ and groELS operons). Prevents heat-shock induction of these operons.</text>
</comment>
<dbReference type="EMBL" id="VMRY01000059">
    <property type="protein sequence ID" value="TVT53279.1"/>
    <property type="molecule type" value="Genomic_DNA"/>
</dbReference>
<evidence type="ECO:0000259" key="8">
    <source>
        <dbReference type="Pfam" id="PF03444"/>
    </source>
</evidence>
<dbReference type="InterPro" id="IPR036390">
    <property type="entry name" value="WH_DNA-bd_sf"/>
</dbReference>
<accession>A0A558CWZ0</accession>
<organism evidence="9 10">
    <name type="scientific">Sedimenticola thiotaurini</name>
    <dbReference type="NCBI Taxonomy" id="1543721"/>
    <lineage>
        <taxon>Bacteria</taxon>
        <taxon>Pseudomonadati</taxon>
        <taxon>Pseudomonadota</taxon>
        <taxon>Gammaproteobacteria</taxon>
        <taxon>Chromatiales</taxon>
        <taxon>Sedimenticolaceae</taxon>
        <taxon>Sedimenticola</taxon>
    </lineage>
</organism>
<dbReference type="HAMAP" id="MF_00081">
    <property type="entry name" value="HrcA"/>
    <property type="match status" value="1"/>
</dbReference>
<dbReference type="SUPFAM" id="SSF46785">
    <property type="entry name" value="Winged helix' DNA-binding domain"/>
    <property type="match status" value="1"/>
</dbReference>
<dbReference type="Proteomes" id="UP000317355">
    <property type="component" value="Unassembled WGS sequence"/>
</dbReference>
<dbReference type="GO" id="GO:0045892">
    <property type="term" value="P:negative regulation of DNA-templated transcription"/>
    <property type="evidence" value="ECO:0007669"/>
    <property type="project" value="UniProtKB-UniRule"/>
</dbReference>
<dbReference type="InterPro" id="IPR021153">
    <property type="entry name" value="HrcA_C"/>
</dbReference>
<keyword evidence="2 5" id="KW-0805">Transcription regulation</keyword>
<dbReference type="Pfam" id="PF03444">
    <property type="entry name" value="WHD_HrcA"/>
    <property type="match status" value="1"/>
</dbReference>
<dbReference type="PIRSF" id="PIRSF005485">
    <property type="entry name" value="HrcA"/>
    <property type="match status" value="1"/>
</dbReference>
<evidence type="ECO:0000259" key="7">
    <source>
        <dbReference type="Pfam" id="PF01628"/>
    </source>
</evidence>
<dbReference type="InterPro" id="IPR002571">
    <property type="entry name" value="HrcA"/>
</dbReference>
<keyword evidence="6" id="KW-0175">Coiled coil</keyword>
<feature type="domain" description="Winged helix-turn-helix transcription repressor HrcA DNA-binding" evidence="8">
    <location>
        <begin position="20"/>
        <end position="86"/>
    </location>
</feature>
<dbReference type="NCBIfam" id="TIGR00331">
    <property type="entry name" value="hrcA"/>
    <property type="match status" value="1"/>
</dbReference>
<dbReference type="AlphaFoldDB" id="A0A558CWZ0"/>
<evidence type="ECO:0000256" key="5">
    <source>
        <dbReference type="HAMAP-Rule" id="MF_00081"/>
    </source>
</evidence>
<dbReference type="InterPro" id="IPR036388">
    <property type="entry name" value="WH-like_DNA-bd_sf"/>
</dbReference>
<dbReference type="Gene3D" id="3.30.390.60">
    <property type="entry name" value="Heat-inducible transcription repressor hrca homolog, domain 3"/>
    <property type="match status" value="1"/>
</dbReference>
<evidence type="ECO:0000313" key="9">
    <source>
        <dbReference type="EMBL" id="TVT53279.1"/>
    </source>
</evidence>
<evidence type="ECO:0000256" key="3">
    <source>
        <dbReference type="ARBA" id="ARBA00023016"/>
    </source>
</evidence>
<dbReference type="Gene3D" id="3.30.450.40">
    <property type="match status" value="1"/>
</dbReference>
<dbReference type="PANTHER" id="PTHR34824">
    <property type="entry name" value="HEAT-INDUCIBLE TRANSCRIPTION REPRESSOR HRCA"/>
    <property type="match status" value="1"/>
</dbReference>
<evidence type="ECO:0000256" key="1">
    <source>
        <dbReference type="ARBA" id="ARBA00022491"/>
    </source>
</evidence>
<dbReference type="Gene3D" id="1.10.10.10">
    <property type="entry name" value="Winged helix-like DNA-binding domain superfamily/Winged helix DNA-binding domain"/>
    <property type="match status" value="1"/>
</dbReference>
<name>A0A558CWZ0_9GAMM</name>
<comment type="similarity">
    <text evidence="5">Belongs to the HrcA family.</text>
</comment>
<keyword evidence="1 5" id="KW-0678">Repressor</keyword>
<proteinExistence type="inferred from homology"/>
<gene>
    <name evidence="5 9" type="primary">hrcA</name>
    <name evidence="9" type="ORF">FHK82_12260</name>
</gene>
<evidence type="ECO:0000256" key="2">
    <source>
        <dbReference type="ARBA" id="ARBA00023015"/>
    </source>
</evidence>
<dbReference type="GO" id="GO:0003677">
    <property type="term" value="F:DNA binding"/>
    <property type="evidence" value="ECO:0007669"/>
    <property type="project" value="InterPro"/>
</dbReference>
<evidence type="ECO:0000256" key="4">
    <source>
        <dbReference type="ARBA" id="ARBA00023163"/>
    </source>
</evidence>
<feature type="coiled-coil region" evidence="6">
    <location>
        <begin position="206"/>
        <end position="233"/>
    </location>
</feature>
<dbReference type="STRING" id="1543721.AAY24_05420"/>
<dbReference type="InterPro" id="IPR023120">
    <property type="entry name" value="WHTH_transcript_rep_HrcA_IDD"/>
</dbReference>
<sequence>MLGVAIKKASSELSVNERAQHLLKVLIERYIQDGEPVGSRTLSRDSGLDLSPATIRNVMADLEDLGLVSSPHTSSGRIPTVSGYRMFVDTLVTLKPLEAGKIQQLESGLFTSSDPKILVDSASKLLSRLTHMAGLVMIPRRKQLTFRQIEFLPLSSKRLLTILVTTEGEVHNRVIEVRKEYTPSQLVEFANILNEHYTGTSMEEMHARLVREMEQARTDMNQIMAQALEMAEQVIDPEIVGDDYVMAGQTNLMDFNDFSQMNKLRELFDSFNEKHEILHLLDGSMLAEGVQLFIGEESGYKPLDQCSLVTASYQLDSQVAGVLGVVGPTRMAYDRVIPIVDITAKLLSSAMQTRKNK</sequence>
<reference evidence="9 10" key="1">
    <citation type="submission" date="2019-07" db="EMBL/GenBank/DDBJ databases">
        <title>The pathways for chlorine oxyanion respiration interact through the shared metabolite chlorate.</title>
        <authorList>
            <person name="Barnum T.P."/>
            <person name="Cheng Y."/>
            <person name="Hill K.A."/>
            <person name="Lucas L.N."/>
            <person name="Carlson H.K."/>
            <person name="Coates J.D."/>
        </authorList>
    </citation>
    <scope>NUCLEOTIDE SEQUENCE [LARGE SCALE GENOMIC DNA]</scope>
    <source>
        <strain evidence="9">BK-3</strain>
    </source>
</reference>
<keyword evidence="4 5" id="KW-0804">Transcription</keyword>
<evidence type="ECO:0000313" key="10">
    <source>
        <dbReference type="Proteomes" id="UP000317355"/>
    </source>
</evidence>
<dbReference type="SUPFAM" id="SSF55781">
    <property type="entry name" value="GAF domain-like"/>
    <property type="match status" value="1"/>
</dbReference>
<dbReference type="Pfam" id="PF01628">
    <property type="entry name" value="HrcA"/>
    <property type="match status" value="1"/>
</dbReference>